<dbReference type="PANTHER" id="PTHR19959">
    <property type="entry name" value="KINESIN LIGHT CHAIN"/>
    <property type="match status" value="1"/>
</dbReference>
<dbReference type="InterPro" id="IPR024983">
    <property type="entry name" value="CHAT_dom"/>
</dbReference>
<dbReference type="Gene3D" id="1.25.40.10">
    <property type="entry name" value="Tetratricopeptide repeat domain"/>
    <property type="match status" value="3"/>
</dbReference>
<feature type="domain" description="CHAT" evidence="1">
    <location>
        <begin position="835"/>
        <end position="1145"/>
    </location>
</feature>
<dbReference type="AlphaFoldDB" id="A0AAI9UFQ2"/>
<reference evidence="2 3" key="1">
    <citation type="submission" date="2016-10" db="EMBL/GenBank/DDBJ databases">
        <title>The genome sequence of Colletotrichum fioriniae PJ7.</title>
        <authorList>
            <person name="Baroncelli R."/>
        </authorList>
    </citation>
    <scope>NUCLEOTIDE SEQUENCE [LARGE SCALE GENOMIC DNA]</scope>
    <source>
        <strain evidence="2">Col 31</strain>
    </source>
</reference>
<proteinExistence type="predicted"/>
<sequence length="1148" mass="127543">MAANEDFAEQLRRLSLIREDQYLLTGATADIDDAITIARMAIDVLPRGHNCLGRYLSRLSLALGTRYLRTEAIQYLEEAIRIARRAVDATPQNHPDRAECLNTLGVQYFSRHSRTEALSDLEEAIDLFRGAVQATPPYHPSRTGHLSNLGLRIGDRYLFTQNITDLNEAIEIARETVRETPDSHPDYARFLGNLGYGLGQRHSHTGSRTDLDEAILISRKAVETTHPNSPDLLWRMCNLGTQFHSQYLCTEVVTDLDRVIDITRQAIEATDRDHPERFGFLGNLVLFLNERFSRTAVRDDLEQAISTGREVVQAMPENHPTRSRCLSNLGLALRSRYSCTGTMKDLEETITVAREALRTIPHQHYDLASALHNLAVAIGERYSHTGAMGDLDEAISISQQAIETTPIGHPDRAGRLNSLANRVGQRYSRNGGIIDLEQGISAAEEAAETGPIDHPNRAGYLCNLGNHLHDRYLLTGAADDLEKAVTVTREAVENTPHDHPKRASYLSTLGSRLGDWYSRTGVIADLDEAIKIANEAISSTAKTHIYRAGRLINLGLRLLDRYNNTMAENDLQESKNSFIEAFHTHEANISYRLRAARHILSMPNLLHDPRAAHNIAEAAVNLIPLLSPLSLQSTDKQYQLRQVAGLASDAAALALLVDHQQLVQPASENTDVIRVDQVLLSAIRLLETGRSVIASSLQDIRTDLSSLQGQLPELAQSFVELRNMLDRPASGDNLDAHSLVRPPYAAVDQRHQASSRMSTLLDEIRRQPGFETFLMAATEAQMRTAAAHGPFVIINVSQHRCDALIIEQAGIRVVELEQLTQDEILSKAGQIKSLETLSWLWTAVAKPVLDALGFTKTLADNDSWPRVWWIPTGSLVRFPIHAAGHHLQGNSETVLDRVVSSYASSIKSIINTRQQGHQKPPVNLDSKVVLVAMQETPAQSVLHHAVDEVDTIESICASRGVPYHQPHPSQQAVLNDLETCRIFHFAGHGSTHTSDPLQSRLLLKDWQDNPLSVEIILDKINLQATSPFLAYLSACGTGQVLVDKSLDESIHLTSAFQLAGFRHVIGTLWEVDDALCVDMARMTYEYMSEKGFSDESVSCGLHRAARRLRDEWVSKLERSEMKLNRDAVLVADTAQGTPTWVPYVHYGV</sequence>
<dbReference type="SUPFAM" id="SSF48452">
    <property type="entry name" value="TPR-like"/>
    <property type="match status" value="5"/>
</dbReference>
<evidence type="ECO:0000313" key="3">
    <source>
        <dbReference type="Proteomes" id="UP001239795"/>
    </source>
</evidence>
<evidence type="ECO:0000259" key="1">
    <source>
        <dbReference type="Pfam" id="PF12770"/>
    </source>
</evidence>
<dbReference type="InterPro" id="IPR011990">
    <property type="entry name" value="TPR-like_helical_dom_sf"/>
</dbReference>
<dbReference type="InterPro" id="IPR019734">
    <property type="entry name" value="TPR_rpt"/>
</dbReference>
<dbReference type="SMART" id="SM00028">
    <property type="entry name" value="TPR"/>
    <property type="match status" value="6"/>
</dbReference>
<accession>A0AAI9UFQ2</accession>
<dbReference type="Pfam" id="PF13374">
    <property type="entry name" value="TPR_10"/>
    <property type="match status" value="4"/>
</dbReference>
<comment type="caution">
    <text evidence="2">The sequence shown here is derived from an EMBL/GenBank/DDBJ whole genome shotgun (WGS) entry which is preliminary data.</text>
</comment>
<dbReference type="Proteomes" id="UP001239795">
    <property type="component" value="Unassembled WGS sequence"/>
</dbReference>
<keyword evidence="3" id="KW-1185">Reference proteome</keyword>
<dbReference type="Pfam" id="PF12770">
    <property type="entry name" value="CHAT"/>
    <property type="match status" value="1"/>
</dbReference>
<name>A0AAI9UFQ2_9PEZI</name>
<organism evidence="2 3">
    <name type="scientific">Colletotrichum melonis</name>
    <dbReference type="NCBI Taxonomy" id="1209925"/>
    <lineage>
        <taxon>Eukaryota</taxon>
        <taxon>Fungi</taxon>
        <taxon>Dikarya</taxon>
        <taxon>Ascomycota</taxon>
        <taxon>Pezizomycotina</taxon>
        <taxon>Sordariomycetes</taxon>
        <taxon>Hypocreomycetidae</taxon>
        <taxon>Glomerellales</taxon>
        <taxon>Glomerellaceae</taxon>
        <taxon>Colletotrichum</taxon>
        <taxon>Colletotrichum acutatum species complex</taxon>
    </lineage>
</organism>
<evidence type="ECO:0000313" key="2">
    <source>
        <dbReference type="EMBL" id="KAK1456147.1"/>
    </source>
</evidence>
<protein>
    <recommendedName>
        <fullName evidence="1">CHAT domain-containing protein</fullName>
    </recommendedName>
</protein>
<gene>
    <name evidence="2" type="ORF">CMEL01_16559</name>
</gene>
<dbReference type="EMBL" id="MLGG01000023">
    <property type="protein sequence ID" value="KAK1456147.1"/>
    <property type="molecule type" value="Genomic_DNA"/>
</dbReference>
<dbReference type="PANTHER" id="PTHR19959:SF119">
    <property type="entry name" value="FUNGAL LIPASE-LIKE DOMAIN-CONTAINING PROTEIN"/>
    <property type="match status" value="1"/>
</dbReference>